<dbReference type="Gene3D" id="1.50.10.10">
    <property type="match status" value="1"/>
</dbReference>
<evidence type="ECO:0000256" key="2">
    <source>
        <dbReference type="SAM" id="MobiDB-lite"/>
    </source>
</evidence>
<dbReference type="NCBIfam" id="TIGR03897">
    <property type="entry name" value="lanti_2_LanM"/>
    <property type="match status" value="1"/>
</dbReference>
<dbReference type="PRINTS" id="PR01950">
    <property type="entry name" value="LANCSUPER"/>
</dbReference>
<comment type="caution">
    <text evidence="4">The sequence shown here is derived from an EMBL/GenBank/DDBJ whole genome shotgun (WGS) entry which is preliminary data.</text>
</comment>
<dbReference type="GO" id="GO:0005975">
    <property type="term" value="P:carbohydrate metabolic process"/>
    <property type="evidence" value="ECO:0007669"/>
    <property type="project" value="InterPro"/>
</dbReference>
<dbReference type="InterPro" id="IPR012341">
    <property type="entry name" value="6hp_glycosidase-like_sf"/>
</dbReference>
<dbReference type="CDD" id="cd04792">
    <property type="entry name" value="LanM-like"/>
    <property type="match status" value="1"/>
</dbReference>
<dbReference type="AlphaFoldDB" id="A0A358HWQ1"/>
<dbReference type="Proteomes" id="UP000264753">
    <property type="component" value="Unassembled WGS sequence"/>
</dbReference>
<proteinExistence type="predicted"/>
<feature type="compositionally biased region" description="Basic and acidic residues" evidence="2">
    <location>
        <begin position="37"/>
        <end position="50"/>
    </location>
</feature>
<evidence type="ECO:0000313" key="5">
    <source>
        <dbReference type="EMBL" id="HCW66235.1"/>
    </source>
</evidence>
<dbReference type="EMBL" id="DOOG01000143">
    <property type="protein sequence ID" value="HBU99579.1"/>
    <property type="molecule type" value="Genomic_DNA"/>
</dbReference>
<evidence type="ECO:0000313" key="7">
    <source>
        <dbReference type="Proteomes" id="UP000264753"/>
    </source>
</evidence>
<evidence type="ECO:0000313" key="4">
    <source>
        <dbReference type="EMBL" id="HBU99579.1"/>
    </source>
</evidence>
<dbReference type="InterPro" id="IPR025410">
    <property type="entry name" value="Lant_dehyd"/>
</dbReference>
<evidence type="ECO:0000313" key="6">
    <source>
        <dbReference type="Proteomes" id="UP000264179"/>
    </source>
</evidence>
<dbReference type="SMART" id="SM01260">
    <property type="entry name" value="LANC_like"/>
    <property type="match status" value="1"/>
</dbReference>
<keyword evidence="1" id="KW-0479">Metal-binding</keyword>
<dbReference type="EMBL" id="DPOP01000032">
    <property type="protein sequence ID" value="HCW66235.1"/>
    <property type="molecule type" value="Genomic_DNA"/>
</dbReference>
<evidence type="ECO:0000259" key="3">
    <source>
        <dbReference type="Pfam" id="PF13575"/>
    </source>
</evidence>
<dbReference type="SUPFAM" id="SSF158745">
    <property type="entry name" value="LanC-like"/>
    <property type="match status" value="1"/>
</dbReference>
<dbReference type="PIRSF" id="PIRSF037228">
    <property type="entry name" value="Lant_mod_RumM"/>
    <property type="match status" value="1"/>
</dbReference>
<feature type="binding site" evidence="1">
    <location>
        <position position="978"/>
    </location>
    <ligand>
        <name>Zn(2+)</name>
        <dbReference type="ChEBI" id="CHEBI:29105"/>
    </ligand>
</feature>
<reference evidence="6 7" key="1">
    <citation type="journal article" date="2018" name="Nat. Biotechnol.">
        <title>A standardized bacterial taxonomy based on genome phylogeny substantially revises the tree of life.</title>
        <authorList>
            <person name="Parks D.H."/>
            <person name="Chuvochina M."/>
            <person name="Waite D.W."/>
            <person name="Rinke C."/>
            <person name="Skarshewski A."/>
            <person name="Chaumeil P.A."/>
            <person name="Hugenholtz P."/>
        </authorList>
    </citation>
    <scope>NUCLEOTIDE SEQUENCE [LARGE SCALE GENOMIC DNA]</scope>
    <source>
        <strain evidence="4">UBA8707</strain>
        <strain evidence="5">UBA9881</strain>
    </source>
</reference>
<dbReference type="Proteomes" id="UP000264179">
    <property type="component" value="Unassembled WGS sequence"/>
</dbReference>
<name>A0A358HWQ1_9PROT</name>
<dbReference type="GO" id="GO:0031179">
    <property type="term" value="P:peptide modification"/>
    <property type="evidence" value="ECO:0007669"/>
    <property type="project" value="InterPro"/>
</dbReference>
<dbReference type="Pfam" id="PF13575">
    <property type="entry name" value="DUF4135"/>
    <property type="match status" value="1"/>
</dbReference>
<dbReference type="GO" id="GO:0046872">
    <property type="term" value="F:metal ion binding"/>
    <property type="evidence" value="ECO:0007669"/>
    <property type="project" value="UniProtKB-KW"/>
</dbReference>
<keyword evidence="1" id="KW-0862">Zinc</keyword>
<dbReference type="InterPro" id="IPR007822">
    <property type="entry name" value="LANC-like"/>
</dbReference>
<organism evidence="4 7">
    <name type="scientific">Thalassospira lucentensis</name>
    <dbReference type="NCBI Taxonomy" id="168935"/>
    <lineage>
        <taxon>Bacteria</taxon>
        <taxon>Pseudomonadati</taxon>
        <taxon>Pseudomonadota</taxon>
        <taxon>Alphaproteobacteria</taxon>
        <taxon>Rhodospirillales</taxon>
        <taxon>Thalassospiraceae</taxon>
        <taxon>Thalassospira</taxon>
    </lineage>
</organism>
<dbReference type="Pfam" id="PF05147">
    <property type="entry name" value="LANC_like"/>
    <property type="match status" value="1"/>
</dbReference>
<feature type="binding site" evidence="1">
    <location>
        <position position="933"/>
    </location>
    <ligand>
        <name>Zn(2+)</name>
        <dbReference type="ChEBI" id="CHEBI:29105"/>
    </ligand>
</feature>
<protein>
    <recommendedName>
        <fullName evidence="3">Lantibiotic biosynthesis protein dehydration domain-containing protein</fullName>
    </recommendedName>
</protein>
<sequence>MPKGQGEQMDIGPFWASIAAKAATIDERLSGKYVPDSGKDEAHSASESELADTHQRFLQQWCEFASNGDADLFTRRLARDGLKTNDVAPYLGDVVLRAGEEPPKWLATARWVFDAIVSGGGDATGDCPPDIQTHVPFADLIWPVVVAARARVQGFDAALLSADARHDLDRILIRRLAKVYTHTLYESFESFRKAVGIEPEDTSGPEVYDAFTSALRSGPFANLVSNRPVMIRLLATIVDQWIVVTGEFIDRLRRDMAAFGEHFPELQDIFVVRKITGGISDSHDHGRSVLILEFDTGAHLVYKPRPIGAEQAWKGVSDWLVNNGSDIRLGAAQTWCHPDYGWMAYVDHDAALSSDQAPVFYQASGQLLALLYCLKGSDMHHENFLIANGRPVIIDLETLFQPELRHLPGGTPALHAKELAAHSFGKGVIAVGLLAQRKNIGGHWVDDGGLATSVPKPVRDVRLVNVNQGNMVFETVTVEKRLSGLGITIDGKPADAADYVTDLIDGFCDTINFLSDNSAAFLGKDGPLRGFKDVRIRHVLRPTAYYQELEYAIRTPQNQQNGFVWSLHFERLARRARWDIDDYPGWGILAQERTALSRMDVPLFTGKTDQDGVWADGMLVSTDFTAPAVLPKISDRLADLKANLEYDCAIIRQLVLSTRIADLPPRRPWTDAPLCSDVPVAARQSALSIARYIADQAILCDGAACWMIADATADGTALQISAMGEQFYEGTAGVALFFAGCHAIDPDGAWKKMALAALEAPRATTAQLGSVGGFEGFGGLVYVLVRCADLLDASELLDEAVRISEWIDDVAVDADKALDVISGVSGAILGLLALYRDTGDQDVLDRAIMCGKHLPEDPAAWIGVGDRALAGMSHGAAGSVLALLKLYQACGDEAFLALAQRGLEFERSLFDPVEKGWPDLRGEKPVRDPVQWCHGAAGIGFARMAALDVLDDPAIRDEIETAIAAVLATQDGGRDNLCCGHAGRFSMLRYALELGCGPDDLEHRFNHRLSAWINRLDNPNTIGLMARDKVFQTGLMQGLPGIGQALLEIAAPEKIRPVLTLE</sequence>
<accession>A0A358HWQ1</accession>
<feature type="domain" description="Lantibiotic biosynthesis protein dehydration" evidence="3">
    <location>
        <begin position="228"/>
        <end position="605"/>
    </location>
</feature>
<gene>
    <name evidence="4" type="ORF">DEF21_16980</name>
    <name evidence="5" type="ORF">DHR80_03275</name>
</gene>
<dbReference type="InterPro" id="IPR017146">
    <property type="entry name" value="Lanti_2_LanM"/>
</dbReference>
<evidence type="ECO:0000256" key="1">
    <source>
        <dbReference type="PIRSR" id="PIRSR607822-1"/>
    </source>
</evidence>
<feature type="region of interest" description="Disordered" evidence="2">
    <location>
        <begin position="30"/>
        <end position="50"/>
    </location>
</feature>